<proteinExistence type="predicted"/>
<evidence type="ECO:0000313" key="2">
    <source>
        <dbReference type="EMBL" id="MFC5769150.1"/>
    </source>
</evidence>
<dbReference type="Proteomes" id="UP001595974">
    <property type="component" value="Unassembled WGS sequence"/>
</dbReference>
<accession>A0ABW1APS8</accession>
<keyword evidence="1" id="KW-1133">Transmembrane helix</keyword>
<organism evidence="2 3">
    <name type="scientific">Thauera sinica</name>
    <dbReference type="NCBI Taxonomy" id="2665146"/>
    <lineage>
        <taxon>Bacteria</taxon>
        <taxon>Pseudomonadati</taxon>
        <taxon>Pseudomonadota</taxon>
        <taxon>Betaproteobacteria</taxon>
        <taxon>Rhodocyclales</taxon>
        <taxon>Zoogloeaceae</taxon>
        <taxon>Thauera</taxon>
    </lineage>
</organism>
<evidence type="ECO:0000313" key="3">
    <source>
        <dbReference type="Proteomes" id="UP001595974"/>
    </source>
</evidence>
<evidence type="ECO:0000256" key="1">
    <source>
        <dbReference type="SAM" id="Phobius"/>
    </source>
</evidence>
<sequence length="117" mass="12954">MRTLQVLMFMLCLLGGLYLLMQAPAFFMPDRWNPATGRQFDAAAARLLGAALLAIAAAGASYLRHFYYGERRRLPGPATQRRHFMLLLLALALLAVALVTAEPVANPDYRPPASRRP</sequence>
<feature type="transmembrane region" description="Helical" evidence="1">
    <location>
        <begin position="43"/>
        <end position="63"/>
    </location>
</feature>
<protein>
    <submittedName>
        <fullName evidence="2">Uncharacterized protein</fullName>
    </submittedName>
</protein>
<reference evidence="3" key="1">
    <citation type="journal article" date="2019" name="Int. J. Syst. Evol. Microbiol.">
        <title>The Global Catalogue of Microorganisms (GCM) 10K type strain sequencing project: providing services to taxonomists for standard genome sequencing and annotation.</title>
        <authorList>
            <consortium name="The Broad Institute Genomics Platform"/>
            <consortium name="The Broad Institute Genome Sequencing Center for Infectious Disease"/>
            <person name="Wu L."/>
            <person name="Ma J."/>
        </authorList>
    </citation>
    <scope>NUCLEOTIDE SEQUENCE [LARGE SCALE GENOMIC DNA]</scope>
    <source>
        <strain evidence="3">SHR3</strain>
    </source>
</reference>
<feature type="transmembrane region" description="Helical" evidence="1">
    <location>
        <begin position="84"/>
        <end position="101"/>
    </location>
</feature>
<name>A0ABW1APS8_9RHOO</name>
<keyword evidence="3" id="KW-1185">Reference proteome</keyword>
<keyword evidence="1" id="KW-0472">Membrane</keyword>
<dbReference type="EMBL" id="JBHSOG010000024">
    <property type="protein sequence ID" value="MFC5769150.1"/>
    <property type="molecule type" value="Genomic_DNA"/>
</dbReference>
<comment type="caution">
    <text evidence="2">The sequence shown here is derived from an EMBL/GenBank/DDBJ whole genome shotgun (WGS) entry which is preliminary data.</text>
</comment>
<dbReference type="RefSeq" id="WP_096451756.1">
    <property type="nucleotide sequence ID" value="NZ_JBHSOG010000024.1"/>
</dbReference>
<keyword evidence="1" id="KW-0812">Transmembrane</keyword>
<gene>
    <name evidence="2" type="ORF">ACFPTN_07160</name>
</gene>